<keyword evidence="4" id="KW-1185">Reference proteome</keyword>
<feature type="transmembrane region" description="Helical" evidence="1">
    <location>
        <begin position="35"/>
        <end position="53"/>
    </location>
</feature>
<accession>A0A2N5XK77</accession>
<keyword evidence="1" id="KW-0812">Transmembrane</keyword>
<evidence type="ECO:0000259" key="2">
    <source>
        <dbReference type="Pfam" id="PF09834"/>
    </source>
</evidence>
<dbReference type="Proteomes" id="UP000234881">
    <property type="component" value="Unassembled WGS sequence"/>
</dbReference>
<dbReference type="OrthoDB" id="197461at2"/>
<reference evidence="3 4" key="1">
    <citation type="submission" date="2018-01" db="EMBL/GenBank/DDBJ databases">
        <title>The draft genome sequence of Cohaesibacter sp. H1304.</title>
        <authorList>
            <person name="Wang N.-N."/>
            <person name="Du Z.-J."/>
        </authorList>
    </citation>
    <scope>NUCLEOTIDE SEQUENCE [LARGE SCALE GENOMIC DNA]</scope>
    <source>
        <strain evidence="3 4">H1304</strain>
    </source>
</reference>
<evidence type="ECO:0000313" key="3">
    <source>
        <dbReference type="EMBL" id="PLW74929.1"/>
    </source>
</evidence>
<gene>
    <name evidence="3" type="ORF">C0081_21720</name>
</gene>
<feature type="domain" description="DUF2061" evidence="2">
    <location>
        <begin position="8"/>
        <end position="59"/>
    </location>
</feature>
<keyword evidence="1" id="KW-1133">Transmembrane helix</keyword>
<proteinExistence type="predicted"/>
<feature type="transmembrane region" description="Helical" evidence="1">
    <location>
        <begin position="12"/>
        <end position="29"/>
    </location>
</feature>
<comment type="caution">
    <text evidence="3">The sequence shown here is derived from an EMBL/GenBank/DDBJ whole genome shotgun (WGS) entry which is preliminary data.</text>
</comment>
<sequence length="66" mass="7281">MDTTSRTLVKSITWQVMGLLSMTIVGYLFTRSISASGGIALSGAVIGFVCYFLHEKLWSHIGWGRK</sequence>
<organism evidence="3 4">
    <name type="scientific">Cohaesibacter celericrescens</name>
    <dbReference type="NCBI Taxonomy" id="2067669"/>
    <lineage>
        <taxon>Bacteria</taxon>
        <taxon>Pseudomonadati</taxon>
        <taxon>Pseudomonadota</taxon>
        <taxon>Alphaproteobacteria</taxon>
        <taxon>Hyphomicrobiales</taxon>
        <taxon>Cohaesibacteraceae</taxon>
    </lineage>
</organism>
<evidence type="ECO:0000313" key="4">
    <source>
        <dbReference type="Proteomes" id="UP000234881"/>
    </source>
</evidence>
<dbReference type="Pfam" id="PF09834">
    <property type="entry name" value="DUF2061"/>
    <property type="match status" value="1"/>
</dbReference>
<dbReference type="EMBL" id="PKUQ01000055">
    <property type="protein sequence ID" value="PLW74929.1"/>
    <property type="molecule type" value="Genomic_DNA"/>
</dbReference>
<evidence type="ECO:0000256" key="1">
    <source>
        <dbReference type="SAM" id="Phobius"/>
    </source>
</evidence>
<dbReference type="RefSeq" id="WP_101535829.1">
    <property type="nucleotide sequence ID" value="NZ_JBFHIU010000004.1"/>
</dbReference>
<name>A0A2N5XK77_9HYPH</name>
<protein>
    <recommendedName>
        <fullName evidence="2">DUF2061 domain-containing protein</fullName>
    </recommendedName>
</protein>
<keyword evidence="1" id="KW-0472">Membrane</keyword>
<dbReference type="AlphaFoldDB" id="A0A2N5XK77"/>
<dbReference type="InterPro" id="IPR018638">
    <property type="entry name" value="DUF2061_membrane"/>
</dbReference>